<name>A0A0A8Z0N0_ARUDO</name>
<protein>
    <submittedName>
        <fullName evidence="1">Uncharacterized protein</fullName>
    </submittedName>
</protein>
<dbReference type="EMBL" id="GBRH01267595">
    <property type="protein sequence ID" value="JAD30300.1"/>
    <property type="molecule type" value="Transcribed_RNA"/>
</dbReference>
<dbReference type="AlphaFoldDB" id="A0A0A8Z0N0"/>
<reference evidence="1" key="1">
    <citation type="submission" date="2014-09" db="EMBL/GenBank/DDBJ databases">
        <authorList>
            <person name="Magalhaes I.L.F."/>
            <person name="Oliveira U."/>
            <person name="Santos F.R."/>
            <person name="Vidigal T.H.D.A."/>
            <person name="Brescovit A.D."/>
            <person name="Santos A.J."/>
        </authorList>
    </citation>
    <scope>NUCLEOTIDE SEQUENCE</scope>
    <source>
        <tissue evidence="1">Shoot tissue taken approximately 20 cm above the soil surface</tissue>
    </source>
</reference>
<reference evidence="1" key="2">
    <citation type="journal article" date="2015" name="Data Brief">
        <title>Shoot transcriptome of the giant reed, Arundo donax.</title>
        <authorList>
            <person name="Barrero R.A."/>
            <person name="Guerrero F.D."/>
            <person name="Moolhuijzen P."/>
            <person name="Goolsby J.A."/>
            <person name="Tidwell J."/>
            <person name="Bellgard S.E."/>
            <person name="Bellgard M.I."/>
        </authorList>
    </citation>
    <scope>NUCLEOTIDE SEQUENCE</scope>
    <source>
        <tissue evidence="1">Shoot tissue taken approximately 20 cm above the soil surface</tissue>
    </source>
</reference>
<organism evidence="1">
    <name type="scientific">Arundo donax</name>
    <name type="common">Giant reed</name>
    <name type="synonym">Donax arundinaceus</name>
    <dbReference type="NCBI Taxonomy" id="35708"/>
    <lineage>
        <taxon>Eukaryota</taxon>
        <taxon>Viridiplantae</taxon>
        <taxon>Streptophyta</taxon>
        <taxon>Embryophyta</taxon>
        <taxon>Tracheophyta</taxon>
        <taxon>Spermatophyta</taxon>
        <taxon>Magnoliopsida</taxon>
        <taxon>Liliopsida</taxon>
        <taxon>Poales</taxon>
        <taxon>Poaceae</taxon>
        <taxon>PACMAD clade</taxon>
        <taxon>Arundinoideae</taxon>
        <taxon>Arundineae</taxon>
        <taxon>Arundo</taxon>
    </lineage>
</organism>
<proteinExistence type="predicted"/>
<accession>A0A0A8Z0N0</accession>
<evidence type="ECO:0000313" key="1">
    <source>
        <dbReference type="EMBL" id="JAD30300.1"/>
    </source>
</evidence>
<sequence>MNMQSRADPLCYMCPSMQSGQPRDGSWTGKTHKPLTLHPNSESHFCWPHSIVIESNRVYCSVQWREGKGREPMVSIC</sequence>